<keyword evidence="3" id="KW-0862">Zinc</keyword>
<keyword evidence="2 4" id="KW-0863">Zinc-finger</keyword>
<evidence type="ECO:0000313" key="6">
    <source>
        <dbReference type="EMBL" id="CAF9907381.1"/>
    </source>
</evidence>
<evidence type="ECO:0000256" key="2">
    <source>
        <dbReference type="ARBA" id="ARBA00022771"/>
    </source>
</evidence>
<dbReference type="Proteomes" id="UP000664521">
    <property type="component" value="Unassembled WGS sequence"/>
</dbReference>
<dbReference type="EMBL" id="CAJPDS010000005">
    <property type="protein sequence ID" value="CAF9907381.1"/>
    <property type="molecule type" value="Genomic_DNA"/>
</dbReference>
<evidence type="ECO:0000256" key="4">
    <source>
        <dbReference type="PROSITE-ProRule" id="PRU00175"/>
    </source>
</evidence>
<proteinExistence type="predicted"/>
<dbReference type="PANTHER" id="PTHR22763">
    <property type="entry name" value="RING ZINC FINGER PROTEIN"/>
    <property type="match status" value="1"/>
</dbReference>
<accession>A0A8H3EIK7</accession>
<dbReference type="OrthoDB" id="8062037at2759"/>
<evidence type="ECO:0000256" key="1">
    <source>
        <dbReference type="ARBA" id="ARBA00022723"/>
    </source>
</evidence>
<dbReference type="GO" id="GO:0061630">
    <property type="term" value="F:ubiquitin protein ligase activity"/>
    <property type="evidence" value="ECO:0007669"/>
    <property type="project" value="TreeGrafter"/>
</dbReference>
<dbReference type="InterPro" id="IPR013083">
    <property type="entry name" value="Znf_RING/FYVE/PHD"/>
</dbReference>
<dbReference type="AlphaFoldDB" id="A0A8H3EIK7"/>
<dbReference type="Pfam" id="PF13639">
    <property type="entry name" value="zf-RING_2"/>
    <property type="match status" value="1"/>
</dbReference>
<sequence length="213" mass="24391">MAKRFSNLEAIQDLTTVVDTSLINPEDRHCTICQEPFQNPGRITRSQSGRELAVRLPCNHVFGNECITRWLEEQDTCPYCRRRFHSKATTRPVVHLAAARRSRYPEVRIPLSRQQRRHSVDQVAHLSAIDSFWTSPTLAFMDLLAATEEAINLLNCYLLILTIMDSGRVTVTTDEEREQLVVAFEYLSRVRPGMLSSVYASLYRHNNGRGLSI</sequence>
<name>A0A8H3EIK7_9LECA</name>
<dbReference type="Gene3D" id="3.30.40.10">
    <property type="entry name" value="Zinc/RING finger domain, C3HC4 (zinc finger)"/>
    <property type="match status" value="1"/>
</dbReference>
<dbReference type="SUPFAM" id="SSF57850">
    <property type="entry name" value="RING/U-box"/>
    <property type="match status" value="1"/>
</dbReference>
<comment type="caution">
    <text evidence="6">The sequence shown here is derived from an EMBL/GenBank/DDBJ whole genome shotgun (WGS) entry which is preliminary data.</text>
</comment>
<protein>
    <recommendedName>
        <fullName evidence="5">RING-type domain-containing protein</fullName>
    </recommendedName>
</protein>
<organism evidence="6 7">
    <name type="scientific">Heterodermia speciosa</name>
    <dbReference type="NCBI Taxonomy" id="116794"/>
    <lineage>
        <taxon>Eukaryota</taxon>
        <taxon>Fungi</taxon>
        <taxon>Dikarya</taxon>
        <taxon>Ascomycota</taxon>
        <taxon>Pezizomycotina</taxon>
        <taxon>Lecanoromycetes</taxon>
        <taxon>OSLEUM clade</taxon>
        <taxon>Lecanoromycetidae</taxon>
        <taxon>Caliciales</taxon>
        <taxon>Physciaceae</taxon>
        <taxon>Heterodermia</taxon>
    </lineage>
</organism>
<evidence type="ECO:0000313" key="7">
    <source>
        <dbReference type="Proteomes" id="UP000664521"/>
    </source>
</evidence>
<dbReference type="PROSITE" id="PS50089">
    <property type="entry name" value="ZF_RING_2"/>
    <property type="match status" value="1"/>
</dbReference>
<evidence type="ECO:0000256" key="3">
    <source>
        <dbReference type="ARBA" id="ARBA00022833"/>
    </source>
</evidence>
<dbReference type="GO" id="GO:0008270">
    <property type="term" value="F:zinc ion binding"/>
    <property type="evidence" value="ECO:0007669"/>
    <property type="project" value="UniProtKB-KW"/>
</dbReference>
<dbReference type="GO" id="GO:0012505">
    <property type="term" value="C:endomembrane system"/>
    <property type="evidence" value="ECO:0007669"/>
    <property type="project" value="TreeGrafter"/>
</dbReference>
<dbReference type="InterPro" id="IPR001841">
    <property type="entry name" value="Znf_RING"/>
</dbReference>
<dbReference type="SMART" id="SM00184">
    <property type="entry name" value="RING"/>
    <property type="match status" value="1"/>
</dbReference>
<keyword evidence="1" id="KW-0479">Metal-binding</keyword>
<dbReference type="GO" id="GO:0043161">
    <property type="term" value="P:proteasome-mediated ubiquitin-dependent protein catabolic process"/>
    <property type="evidence" value="ECO:0007669"/>
    <property type="project" value="TreeGrafter"/>
</dbReference>
<dbReference type="InterPro" id="IPR050731">
    <property type="entry name" value="HRD1_E3_ubiq-ligases"/>
</dbReference>
<keyword evidence="7" id="KW-1185">Reference proteome</keyword>
<feature type="domain" description="RING-type" evidence="5">
    <location>
        <begin position="30"/>
        <end position="81"/>
    </location>
</feature>
<reference evidence="6" key="1">
    <citation type="submission" date="2021-03" db="EMBL/GenBank/DDBJ databases">
        <authorList>
            <person name="Tagirdzhanova G."/>
        </authorList>
    </citation>
    <scope>NUCLEOTIDE SEQUENCE</scope>
</reference>
<evidence type="ECO:0000259" key="5">
    <source>
        <dbReference type="PROSITE" id="PS50089"/>
    </source>
</evidence>
<gene>
    <name evidence="6" type="ORF">HETSPECPRED_007114</name>
</gene>